<comment type="caution">
    <text evidence="1">The sequence shown here is derived from an EMBL/GenBank/DDBJ whole genome shotgun (WGS) entry which is preliminary data.</text>
</comment>
<gene>
    <name evidence="1" type="ORF">EZS28_044248</name>
</gene>
<dbReference type="AlphaFoldDB" id="A0A5J4TS77"/>
<organism evidence="1 2">
    <name type="scientific">Streblomastix strix</name>
    <dbReference type="NCBI Taxonomy" id="222440"/>
    <lineage>
        <taxon>Eukaryota</taxon>
        <taxon>Metamonada</taxon>
        <taxon>Preaxostyla</taxon>
        <taxon>Oxymonadida</taxon>
        <taxon>Streblomastigidae</taxon>
        <taxon>Streblomastix</taxon>
    </lineage>
</organism>
<evidence type="ECO:0000313" key="2">
    <source>
        <dbReference type="Proteomes" id="UP000324800"/>
    </source>
</evidence>
<dbReference type="EMBL" id="SNRW01027235">
    <property type="protein sequence ID" value="KAA6360225.1"/>
    <property type="molecule type" value="Genomic_DNA"/>
</dbReference>
<dbReference type="Proteomes" id="UP000324800">
    <property type="component" value="Unassembled WGS sequence"/>
</dbReference>
<name>A0A5J4TS77_9EUKA</name>
<sequence>MDTWHVNSKGTFETSSHVYETVKKQTDLIGTGLFGDVQVNYLNSDIKLQDELAIYKADRAAFLIKEGPFITFSFGAKLGQVIQQANSENRQTVLRLFSIITQKLLPPNMKYMPVRTEQQEYAAMCLFKDIYDKSLAVEVAVSGILNKYDCEFQGTYILDNYKNPTSNEEPNASPTDPKEPDSHIEEVIIKHDGKLQQSLPIFTITNVFNKIQLIAPFDQGGHALNTYYIVDDGTCKVCVFNLYFETKGIESKTQEIGLLPDSVLPADGKSMGFPASVYRNAGGYINWWGMCYFPAGIFNKLKKLVQVVGKGISWMNDKVVKPIMPITNALLLSLGPAGSMVAKGISVGSSAVDALFGPNKQQSTQQFRQDFKTFRQDDYLRRKV</sequence>
<proteinExistence type="predicted"/>
<evidence type="ECO:0000313" key="1">
    <source>
        <dbReference type="EMBL" id="KAA6360225.1"/>
    </source>
</evidence>
<accession>A0A5J4TS77</accession>
<protein>
    <submittedName>
        <fullName evidence="1">Uncharacterized protein</fullName>
    </submittedName>
</protein>
<feature type="non-terminal residue" evidence="1">
    <location>
        <position position="384"/>
    </location>
</feature>
<reference evidence="1 2" key="1">
    <citation type="submission" date="2019-03" db="EMBL/GenBank/DDBJ databases">
        <title>Single cell metagenomics reveals metabolic interactions within the superorganism composed of flagellate Streblomastix strix and complex community of Bacteroidetes bacteria on its surface.</title>
        <authorList>
            <person name="Treitli S.C."/>
            <person name="Kolisko M."/>
            <person name="Husnik F."/>
            <person name="Keeling P."/>
            <person name="Hampl V."/>
        </authorList>
    </citation>
    <scope>NUCLEOTIDE SEQUENCE [LARGE SCALE GENOMIC DNA]</scope>
    <source>
        <strain evidence="1">ST1C</strain>
    </source>
</reference>